<feature type="binding site" evidence="7">
    <location>
        <position position="80"/>
    </location>
    <ligand>
        <name>[2Fe-2S] cluster</name>
        <dbReference type="ChEBI" id="CHEBI:190135"/>
    </ligand>
</feature>
<dbReference type="InterPro" id="IPR042128">
    <property type="entry name" value="NuoE_dom"/>
</dbReference>
<protein>
    <submittedName>
        <fullName evidence="8">NADH-quinone oxidoreductase subunit NuoE</fullName>
        <ecNumber evidence="8">1.6.5.11</ecNumber>
    </submittedName>
</protein>
<sequence length="155" mass="17730">MKIDTILSKYEPKSENLIQILHDIQDHTEGNYLKEEDLEKVADYLKIPKSRVNGVVEFYSMFSKKPRGKYVIRLCKSPPCFVKGAFNMLDELKSQLEIDVNETTKDGLFTIETTSCLGVCDEAPVMSINNKIYGKLDSAKIKKIIENYRKGKSEI</sequence>
<dbReference type="GO" id="GO:0046872">
    <property type="term" value="F:metal ion binding"/>
    <property type="evidence" value="ECO:0007669"/>
    <property type="project" value="UniProtKB-KW"/>
</dbReference>
<comment type="similarity">
    <text evidence="1">Belongs to the complex I 24 kDa subunit family.</text>
</comment>
<name>A0A660S8Z1_UNCT6</name>
<accession>A0A660S8Z1</accession>
<dbReference type="GO" id="GO:0051537">
    <property type="term" value="F:2 iron, 2 sulfur cluster binding"/>
    <property type="evidence" value="ECO:0007669"/>
    <property type="project" value="UniProtKB-KW"/>
</dbReference>
<keyword evidence="3 7" id="KW-0479">Metal-binding</keyword>
<keyword evidence="5 7" id="KW-0411">Iron-sulfur</keyword>
<feature type="binding site" evidence="7">
    <location>
        <position position="116"/>
    </location>
    <ligand>
        <name>[2Fe-2S] cluster</name>
        <dbReference type="ChEBI" id="CHEBI:190135"/>
    </ligand>
</feature>
<feature type="binding site" evidence="7">
    <location>
        <position position="120"/>
    </location>
    <ligand>
        <name>[2Fe-2S] cluster</name>
        <dbReference type="ChEBI" id="CHEBI:190135"/>
    </ligand>
</feature>
<dbReference type="Proteomes" id="UP000282321">
    <property type="component" value="Unassembled WGS sequence"/>
</dbReference>
<dbReference type="InterPro" id="IPR002023">
    <property type="entry name" value="NuoE-like"/>
</dbReference>
<dbReference type="CDD" id="cd03064">
    <property type="entry name" value="TRX_Fd_NuoE"/>
    <property type="match status" value="1"/>
</dbReference>
<evidence type="ECO:0000256" key="3">
    <source>
        <dbReference type="ARBA" id="ARBA00022723"/>
    </source>
</evidence>
<dbReference type="GO" id="GO:0016491">
    <property type="term" value="F:oxidoreductase activity"/>
    <property type="evidence" value="ECO:0007669"/>
    <property type="project" value="UniProtKB-KW"/>
</dbReference>
<keyword evidence="2 7" id="KW-0001">2Fe-2S</keyword>
<evidence type="ECO:0000256" key="2">
    <source>
        <dbReference type="ARBA" id="ARBA00022714"/>
    </source>
</evidence>
<dbReference type="AlphaFoldDB" id="A0A660S8Z1"/>
<dbReference type="FunFam" id="1.10.10.1590:FF:000001">
    <property type="entry name" value="NADH-quinone oxidoreductase subunit E"/>
    <property type="match status" value="1"/>
</dbReference>
<evidence type="ECO:0000256" key="5">
    <source>
        <dbReference type="ARBA" id="ARBA00023014"/>
    </source>
</evidence>
<dbReference type="InterPro" id="IPR041921">
    <property type="entry name" value="NuoE_N"/>
</dbReference>
<reference evidence="8 9" key="1">
    <citation type="submission" date="2018-06" db="EMBL/GenBank/DDBJ databases">
        <title>Extensive metabolic versatility and redundancy in microbially diverse, dynamic hydrothermal sediments.</title>
        <authorList>
            <person name="Dombrowski N."/>
            <person name="Teske A."/>
            <person name="Baker B.J."/>
        </authorList>
    </citation>
    <scope>NUCLEOTIDE SEQUENCE [LARGE SCALE GENOMIC DNA]</scope>
    <source>
        <strain evidence="8">B35_G9</strain>
    </source>
</reference>
<comment type="cofactor">
    <cofactor evidence="7">
        <name>[2Fe-2S] cluster</name>
        <dbReference type="ChEBI" id="CHEBI:190135"/>
    </cofactor>
    <text evidence="7">Binds 1 [2Fe-2S] cluster.</text>
</comment>
<organism evidence="8 9">
    <name type="scientific">candidate division TA06 bacterium</name>
    <dbReference type="NCBI Taxonomy" id="2250710"/>
    <lineage>
        <taxon>Bacteria</taxon>
        <taxon>Bacteria division TA06</taxon>
    </lineage>
</organism>
<comment type="caution">
    <text evidence="8">The sequence shown here is derived from an EMBL/GenBank/DDBJ whole genome shotgun (WGS) entry which is preliminary data.</text>
</comment>
<dbReference type="InterPro" id="IPR036249">
    <property type="entry name" value="Thioredoxin-like_sf"/>
</dbReference>
<dbReference type="EMBL" id="QNBC01000028">
    <property type="protein sequence ID" value="RKX66992.1"/>
    <property type="molecule type" value="Genomic_DNA"/>
</dbReference>
<evidence type="ECO:0000313" key="9">
    <source>
        <dbReference type="Proteomes" id="UP000282321"/>
    </source>
</evidence>
<evidence type="ECO:0000313" key="8">
    <source>
        <dbReference type="EMBL" id="RKX66992.1"/>
    </source>
</evidence>
<dbReference type="SUPFAM" id="SSF52833">
    <property type="entry name" value="Thioredoxin-like"/>
    <property type="match status" value="1"/>
</dbReference>
<evidence type="ECO:0000256" key="1">
    <source>
        <dbReference type="ARBA" id="ARBA00010643"/>
    </source>
</evidence>
<dbReference type="Gene3D" id="3.40.30.10">
    <property type="entry name" value="Glutaredoxin"/>
    <property type="match status" value="1"/>
</dbReference>
<dbReference type="Gene3D" id="1.10.10.1590">
    <property type="entry name" value="NADH-quinone oxidoreductase subunit E"/>
    <property type="match status" value="1"/>
</dbReference>
<gene>
    <name evidence="8" type="ORF">DRP44_03080</name>
</gene>
<dbReference type="NCBIfam" id="TIGR01958">
    <property type="entry name" value="nuoE_fam"/>
    <property type="match status" value="1"/>
</dbReference>
<dbReference type="PANTHER" id="PTHR43342">
    <property type="entry name" value="NADH-QUINONE OXIDOREDUCTASE, E SUBUNIT"/>
    <property type="match status" value="1"/>
</dbReference>
<evidence type="ECO:0000256" key="7">
    <source>
        <dbReference type="PIRSR" id="PIRSR000216-1"/>
    </source>
</evidence>
<dbReference type="PANTHER" id="PTHR43342:SF1">
    <property type="entry name" value="BIFURCATING [FEFE] HYDROGENASE GAMMA SUBUNIT"/>
    <property type="match status" value="1"/>
</dbReference>
<dbReference type="Pfam" id="PF01257">
    <property type="entry name" value="2Fe-2S_thioredx"/>
    <property type="match status" value="1"/>
</dbReference>
<dbReference type="EC" id="1.6.5.11" evidence="8"/>
<comment type="cofactor">
    <cofactor evidence="6">
        <name>[2Fe-2S] cluster</name>
        <dbReference type="ChEBI" id="CHEBI:190135"/>
    </cofactor>
</comment>
<keyword evidence="4 7" id="KW-0408">Iron</keyword>
<evidence type="ECO:0000256" key="4">
    <source>
        <dbReference type="ARBA" id="ARBA00023004"/>
    </source>
</evidence>
<dbReference type="PIRSF" id="PIRSF000216">
    <property type="entry name" value="NADH_DH_24kDa"/>
    <property type="match status" value="1"/>
</dbReference>
<dbReference type="PROSITE" id="PS01099">
    <property type="entry name" value="COMPLEX1_24K"/>
    <property type="match status" value="1"/>
</dbReference>
<dbReference type="NCBIfam" id="NF005722">
    <property type="entry name" value="PRK07539.1-2"/>
    <property type="match status" value="1"/>
</dbReference>
<evidence type="ECO:0000256" key="6">
    <source>
        <dbReference type="ARBA" id="ARBA00034078"/>
    </source>
</evidence>
<keyword evidence="8" id="KW-0560">Oxidoreductase</keyword>
<dbReference type="InterPro" id="IPR028431">
    <property type="entry name" value="NADP_DH_HndA-like"/>
</dbReference>
<proteinExistence type="inferred from homology"/>
<feature type="binding site" evidence="7">
    <location>
        <position position="75"/>
    </location>
    <ligand>
        <name>[2Fe-2S] cluster</name>
        <dbReference type="ChEBI" id="CHEBI:190135"/>
    </ligand>
</feature>